<evidence type="ECO:0000313" key="2">
    <source>
        <dbReference type="Proteomes" id="UP001596084"/>
    </source>
</evidence>
<dbReference type="Gene3D" id="3.30.70.1280">
    <property type="entry name" value="SP0830-like domains"/>
    <property type="match status" value="1"/>
</dbReference>
<dbReference type="InterPro" id="IPR012545">
    <property type="entry name" value="DUF1697"/>
</dbReference>
<dbReference type="RefSeq" id="WP_068834645.1">
    <property type="nucleotide sequence ID" value="NZ_JBHSMX010000009.1"/>
</dbReference>
<comment type="caution">
    <text evidence="1">The sequence shown here is derived from an EMBL/GenBank/DDBJ whole genome shotgun (WGS) entry which is preliminary data.</text>
</comment>
<dbReference type="PANTHER" id="PTHR36439">
    <property type="entry name" value="BLL4334 PROTEIN"/>
    <property type="match status" value="1"/>
</dbReference>
<dbReference type="EMBL" id="JBHSMX010000009">
    <property type="protein sequence ID" value="MFC5520097.1"/>
    <property type="molecule type" value="Genomic_DNA"/>
</dbReference>
<dbReference type="SUPFAM" id="SSF160379">
    <property type="entry name" value="SP0830-like"/>
    <property type="match status" value="1"/>
</dbReference>
<dbReference type="Pfam" id="PF08002">
    <property type="entry name" value="DUF1697"/>
    <property type="match status" value="1"/>
</dbReference>
<dbReference type="Proteomes" id="UP001596084">
    <property type="component" value="Unassembled WGS sequence"/>
</dbReference>
<name>A0ABW0Q8S6_9BURK</name>
<organism evidence="1 2">
    <name type="scientific">Polaromonas jejuensis</name>
    <dbReference type="NCBI Taxonomy" id="457502"/>
    <lineage>
        <taxon>Bacteria</taxon>
        <taxon>Pseudomonadati</taxon>
        <taxon>Pseudomonadota</taxon>
        <taxon>Betaproteobacteria</taxon>
        <taxon>Burkholderiales</taxon>
        <taxon>Comamonadaceae</taxon>
        <taxon>Polaromonas</taxon>
    </lineage>
</organism>
<sequence length="171" mass="18797">MPRYVAFLRGVSPMNAKMPALKRCFEAAGFSDVRTLLSSGNVVFNARSSSPATLERRAERAMQSELGRTFGTIVRSAEYLQDFIESGPFAEFSLPPAAKRVVTFLRSPGQITFELPIERDGASILKFTGSEVLSAYVPGPKGPVFMSLLERNLGNNITTRTLETVRKCAWA</sequence>
<accession>A0ABW0Q8S6</accession>
<proteinExistence type="predicted"/>
<reference evidence="2" key="1">
    <citation type="journal article" date="2019" name="Int. J. Syst. Evol. Microbiol.">
        <title>The Global Catalogue of Microorganisms (GCM) 10K type strain sequencing project: providing services to taxonomists for standard genome sequencing and annotation.</title>
        <authorList>
            <consortium name="The Broad Institute Genomics Platform"/>
            <consortium name="The Broad Institute Genome Sequencing Center for Infectious Disease"/>
            <person name="Wu L."/>
            <person name="Ma J."/>
        </authorList>
    </citation>
    <scope>NUCLEOTIDE SEQUENCE [LARGE SCALE GENOMIC DNA]</scope>
    <source>
        <strain evidence="2">CGMCC 4.7277</strain>
    </source>
</reference>
<keyword evidence="2" id="KW-1185">Reference proteome</keyword>
<protein>
    <submittedName>
        <fullName evidence="1">DUF1697 domain-containing protein</fullName>
    </submittedName>
</protein>
<dbReference type="PIRSF" id="PIRSF008502">
    <property type="entry name" value="UCP008502"/>
    <property type="match status" value="1"/>
</dbReference>
<gene>
    <name evidence="1" type="ORF">ACFPP7_04090</name>
</gene>
<evidence type="ECO:0000313" key="1">
    <source>
        <dbReference type="EMBL" id="MFC5520097.1"/>
    </source>
</evidence>
<dbReference type="PANTHER" id="PTHR36439:SF1">
    <property type="entry name" value="DUF1697 DOMAIN-CONTAINING PROTEIN"/>
    <property type="match status" value="1"/>
</dbReference>